<dbReference type="EMBL" id="SLVJ01000017">
    <property type="protein sequence ID" value="TCM64442.1"/>
    <property type="molecule type" value="Genomic_DNA"/>
</dbReference>
<dbReference type="Pfam" id="PF04717">
    <property type="entry name" value="Phage_base_V"/>
    <property type="match status" value="1"/>
</dbReference>
<dbReference type="InterPro" id="IPR037026">
    <property type="entry name" value="Vgr_OB-fold_dom_sf"/>
</dbReference>
<dbReference type="NCBIfam" id="TIGR01646">
    <property type="entry name" value="vgr_GE"/>
    <property type="match status" value="1"/>
</dbReference>
<dbReference type="InterPro" id="IPR028244">
    <property type="entry name" value="T6SS_Rhs_Vgr_dom"/>
</dbReference>
<dbReference type="InterPro" id="IPR017847">
    <property type="entry name" value="T6SS_RhsGE_Vgr_subset"/>
</dbReference>
<dbReference type="OrthoDB" id="9762420at2"/>
<dbReference type="NCBIfam" id="TIGR03361">
    <property type="entry name" value="VI_Rhs_Vgr"/>
    <property type="match status" value="1"/>
</dbReference>
<dbReference type="AlphaFoldDB" id="A0A4R1XMZ1"/>
<dbReference type="Gene3D" id="2.40.50.230">
    <property type="entry name" value="Gp5 N-terminal domain"/>
    <property type="match status" value="1"/>
</dbReference>
<dbReference type="SUPFAM" id="SSF69279">
    <property type="entry name" value="Phage tail proteins"/>
    <property type="match status" value="1"/>
</dbReference>
<protein>
    <submittedName>
        <fullName evidence="5">Type VI secretion system secreted protein VgrG</fullName>
    </submittedName>
</protein>
<proteinExistence type="inferred from homology"/>
<reference evidence="5 6" key="1">
    <citation type="submission" date="2019-03" db="EMBL/GenBank/DDBJ databases">
        <title>Genomic analyses of the natural microbiome of Caenorhabditis elegans.</title>
        <authorList>
            <person name="Samuel B."/>
        </authorList>
    </citation>
    <scope>NUCLEOTIDE SEQUENCE [LARGE SCALE GENOMIC DNA]</scope>
    <source>
        <strain evidence="5 6">JUb89</strain>
    </source>
</reference>
<evidence type="ECO:0000313" key="5">
    <source>
        <dbReference type="EMBL" id="TCM64442.1"/>
    </source>
</evidence>
<dbReference type="Proteomes" id="UP000294963">
    <property type="component" value="Unassembled WGS sequence"/>
</dbReference>
<feature type="domain" description="DUF2345" evidence="3">
    <location>
        <begin position="705"/>
        <end position="790"/>
    </location>
</feature>
<comment type="similarity">
    <text evidence="1">Belongs to the VgrG protein family.</text>
</comment>
<comment type="caution">
    <text evidence="5">The sequence shown here is derived from an EMBL/GenBank/DDBJ whole genome shotgun (WGS) entry which is preliminary data.</text>
</comment>
<evidence type="ECO:0000256" key="1">
    <source>
        <dbReference type="ARBA" id="ARBA00005558"/>
    </source>
</evidence>
<evidence type="ECO:0000259" key="3">
    <source>
        <dbReference type="Pfam" id="PF10106"/>
    </source>
</evidence>
<dbReference type="Gene3D" id="4.10.220.110">
    <property type="match status" value="1"/>
</dbReference>
<feature type="domain" description="Gp5/Type VI secretion system Vgr protein OB-fold" evidence="2">
    <location>
        <begin position="495"/>
        <end position="543"/>
    </location>
</feature>
<dbReference type="InterPro" id="IPR018769">
    <property type="entry name" value="VgrG2_DUF2345"/>
</dbReference>
<organism evidence="5 6">
    <name type="scientific">Acinetobacter calcoaceticus</name>
    <dbReference type="NCBI Taxonomy" id="471"/>
    <lineage>
        <taxon>Bacteria</taxon>
        <taxon>Pseudomonadati</taxon>
        <taxon>Pseudomonadota</taxon>
        <taxon>Gammaproteobacteria</taxon>
        <taxon>Moraxellales</taxon>
        <taxon>Moraxellaceae</taxon>
        <taxon>Acinetobacter</taxon>
        <taxon>Acinetobacter calcoaceticus/baumannii complex</taxon>
    </lineage>
</organism>
<evidence type="ECO:0000259" key="4">
    <source>
        <dbReference type="Pfam" id="PF13296"/>
    </source>
</evidence>
<evidence type="ECO:0000259" key="2">
    <source>
        <dbReference type="Pfam" id="PF04717"/>
    </source>
</evidence>
<dbReference type="InterPro" id="IPR006533">
    <property type="entry name" value="T6SS_Vgr_RhsGE"/>
</dbReference>
<name>A0A4R1XMZ1_ACICA</name>
<dbReference type="Pfam" id="PF10106">
    <property type="entry name" value="DUF2345"/>
    <property type="match status" value="1"/>
</dbReference>
<dbReference type="Gene3D" id="2.30.110.50">
    <property type="match status" value="1"/>
</dbReference>
<dbReference type="Pfam" id="PF05954">
    <property type="entry name" value="Phage_GPD"/>
    <property type="match status" value="1"/>
</dbReference>
<dbReference type="Gene3D" id="3.55.50.10">
    <property type="entry name" value="Baseplate protein-like domains"/>
    <property type="match status" value="1"/>
</dbReference>
<sequence length="790" mass="88371">MLNSNFQSNLQNTFQWMEKLGFSSQNRALDIQFSNPALNSQLLLQRIDGQHQLNQGLEAELICFANQANIPLKQFIGSQVAVDTLTDRGQRFRRSGIITAAEQGQSDGALSLYKLRMQDATALWQQRRNSRVFMDKSVLDVIQILFKEWQQRSSLFAASLSLDIRGLQQDYDTRPFLMQHNELDAAFITRLLREEGISWLIDEAQQVVPLSSTPIQAQKLRLIDDNRQYQALERRNIRFHRSDATEQQDSITQFHAQRSLQPTAVHVQRWQPDALDYDDGAGSVLSAHQHSLNIDNDQLGLEQAWHISPAWMQDLQGEDQATASGNQQVERINQRLSDHYAAQAKQFVALSSVRDAQVGYWFQLQQHPEIDLHAAADQEFLITKNVFYSQNNLPKDIHDQLTRLQHQSKWHLTWSLQHSDERQANQLTLQRRQIPTLAAFDPLQHRPVAHPQRAIVVGPSSEEIHVDIWGRIKVRFLFTRSEDHAHDGGAGSNNNDADSAWVDVLTPWAGEGYGARFLPRVGEIVLINFFDGNLDRPFVMGRIHEGQRTATQFDGKGQLPETKKLSGIRSQEIAGSGFGQLRFDDTTGQISSQLQSSHAATQLNLGHLSHPKVTAESISRGEGFELRTDQWGAIRAGQGMLLSTYAQDQASAMHLDATVAQQQIEANLNSAKALSEVAKNQHTDPLDVLDQLQGFIETLQQTEPQKAAAFKSAMMLLAAPDSIAISSHEDVHLSAAGQISQTAGESINLSTQKNLLAHASDKISLFAAQKGISVIAAKEKIELIAQGDAL</sequence>
<feature type="domain" description="Putative type VI secretion system Rhs element associated Vgr" evidence="4">
    <location>
        <begin position="571"/>
        <end position="678"/>
    </location>
</feature>
<dbReference type="InterPro" id="IPR006531">
    <property type="entry name" value="Gp5/Vgr_OB"/>
</dbReference>
<dbReference type="SUPFAM" id="SSF69255">
    <property type="entry name" value="gp5 N-terminal domain-like"/>
    <property type="match status" value="1"/>
</dbReference>
<keyword evidence="6" id="KW-1185">Reference proteome</keyword>
<accession>A0A4R1XMZ1</accession>
<dbReference type="Pfam" id="PF13296">
    <property type="entry name" value="T6SS_Vgr"/>
    <property type="match status" value="1"/>
</dbReference>
<gene>
    <name evidence="5" type="ORF">EC844_1171</name>
</gene>
<evidence type="ECO:0000313" key="6">
    <source>
        <dbReference type="Proteomes" id="UP000294963"/>
    </source>
</evidence>